<feature type="chain" id="PRO_5031478868" evidence="1">
    <location>
        <begin position="22"/>
        <end position="114"/>
    </location>
</feature>
<sequence length="114" mass="12438">SPVSICVLVFVCLCFLRWSLTNSAAQGGVQWCDLGSLQPLPSGFKPSSHLSLLSSWDYRRSPPHLANFCIFSRDGFSPCWPCWSRTPELNQVTCPPQPPKALGATAHGLCTGFV</sequence>
<evidence type="ECO:0000313" key="2">
    <source>
        <dbReference type="Ensembl" id="ENSMFAP00000050533.1"/>
    </source>
</evidence>
<organism evidence="2 3">
    <name type="scientific">Macaca fascicularis</name>
    <name type="common">Crab-eating macaque</name>
    <name type="synonym">Cynomolgus monkey</name>
    <dbReference type="NCBI Taxonomy" id="9541"/>
    <lineage>
        <taxon>Eukaryota</taxon>
        <taxon>Metazoa</taxon>
        <taxon>Chordata</taxon>
        <taxon>Craniata</taxon>
        <taxon>Vertebrata</taxon>
        <taxon>Euteleostomi</taxon>
        <taxon>Mammalia</taxon>
        <taxon>Eutheria</taxon>
        <taxon>Euarchontoglires</taxon>
        <taxon>Primates</taxon>
        <taxon>Haplorrhini</taxon>
        <taxon>Catarrhini</taxon>
        <taxon>Cercopithecidae</taxon>
        <taxon>Cercopithecinae</taxon>
        <taxon>Macaca</taxon>
    </lineage>
</organism>
<keyword evidence="1" id="KW-0732">Signal</keyword>
<proteinExistence type="predicted"/>
<evidence type="ECO:0000313" key="3">
    <source>
        <dbReference type="Proteomes" id="UP000233100"/>
    </source>
</evidence>
<accession>A0A7N9CNE3</accession>
<dbReference type="GeneTree" id="ENSGT00940000161627"/>
<dbReference type="PANTHER" id="PTHR46254">
    <property type="entry name" value="PROTEIN GVQW1-RELATED"/>
    <property type="match status" value="1"/>
</dbReference>
<reference evidence="2" key="2">
    <citation type="submission" date="2025-08" db="UniProtKB">
        <authorList>
            <consortium name="Ensembl"/>
        </authorList>
    </citation>
    <scope>IDENTIFICATION</scope>
</reference>
<dbReference type="Proteomes" id="UP000233100">
    <property type="component" value="Chromosome 8"/>
</dbReference>
<dbReference type="PANTHER" id="PTHR46254:SF6">
    <property type="entry name" value="HIGH MOBILITY GROUP AT-HOOK 2"/>
    <property type="match status" value="1"/>
</dbReference>
<keyword evidence="3" id="KW-1185">Reference proteome</keyword>
<protein>
    <submittedName>
        <fullName evidence="2">Uncharacterized protein</fullName>
    </submittedName>
</protein>
<dbReference type="AlphaFoldDB" id="A0A7N9CNE3"/>
<feature type="signal peptide" evidence="1">
    <location>
        <begin position="1"/>
        <end position="21"/>
    </location>
</feature>
<reference evidence="2" key="3">
    <citation type="submission" date="2025-09" db="UniProtKB">
        <authorList>
            <consortium name="Ensembl"/>
        </authorList>
    </citation>
    <scope>IDENTIFICATION</scope>
</reference>
<name>A0A7N9CNE3_MACFA</name>
<evidence type="ECO:0000256" key="1">
    <source>
        <dbReference type="SAM" id="SignalP"/>
    </source>
</evidence>
<reference evidence="2 3" key="1">
    <citation type="submission" date="2013-03" db="EMBL/GenBank/DDBJ databases">
        <authorList>
            <person name="Warren W."/>
            <person name="Wilson R.K."/>
        </authorList>
    </citation>
    <scope>NUCLEOTIDE SEQUENCE</scope>
</reference>
<dbReference type="Ensembl" id="ENSMFAT00000076530.1">
    <property type="protein sequence ID" value="ENSMFAP00000050533.1"/>
    <property type="gene ID" value="ENSMFAG00000058355.1"/>
</dbReference>